<dbReference type="Pfam" id="PF09179">
    <property type="entry name" value="TilS"/>
    <property type="match status" value="1"/>
</dbReference>
<dbReference type="GO" id="GO:0032267">
    <property type="term" value="F:tRNA(Ile)-lysidine synthase activity"/>
    <property type="evidence" value="ECO:0007669"/>
    <property type="project" value="UniProtKB-EC"/>
</dbReference>
<evidence type="ECO:0000259" key="1">
    <source>
        <dbReference type="SMART" id="SM00977"/>
    </source>
</evidence>
<comment type="caution">
    <text evidence="2">The sequence shown here is derived from an EMBL/GenBank/DDBJ whole genome shotgun (WGS) entry which is preliminary data.</text>
</comment>
<name>A0A5D8YXU7_9GAMM</name>
<organism evidence="2 3">
    <name type="scientific">Cognatilysobacter lacus</name>
    <dbReference type="NCBI Taxonomy" id="1643323"/>
    <lineage>
        <taxon>Bacteria</taxon>
        <taxon>Pseudomonadati</taxon>
        <taxon>Pseudomonadota</taxon>
        <taxon>Gammaproteobacteria</taxon>
        <taxon>Lysobacterales</taxon>
        <taxon>Lysobacteraceae</taxon>
        <taxon>Cognatilysobacter</taxon>
    </lineage>
</organism>
<dbReference type="OrthoDB" id="9807403at2"/>
<dbReference type="GO" id="GO:0008033">
    <property type="term" value="P:tRNA processing"/>
    <property type="evidence" value="ECO:0007669"/>
    <property type="project" value="InterPro"/>
</dbReference>
<proteinExistence type="predicted"/>
<dbReference type="GO" id="GO:0005524">
    <property type="term" value="F:ATP binding"/>
    <property type="evidence" value="ECO:0007669"/>
    <property type="project" value="InterPro"/>
</dbReference>
<dbReference type="EC" id="6.3.4.19" evidence="2"/>
<dbReference type="Pfam" id="PF11734">
    <property type="entry name" value="TilS_C"/>
    <property type="match status" value="1"/>
</dbReference>
<reference evidence="2 3" key="1">
    <citation type="submission" date="2019-08" db="EMBL/GenBank/DDBJ databases">
        <title>Draft genome sequence of Lysobacter sp. UKS-15.</title>
        <authorList>
            <person name="Im W.-T."/>
        </authorList>
    </citation>
    <scope>NUCLEOTIDE SEQUENCE [LARGE SCALE GENOMIC DNA]</scope>
    <source>
        <strain evidence="2 3">UKS-15</strain>
    </source>
</reference>
<feature type="non-terminal residue" evidence="2">
    <location>
        <position position="1"/>
    </location>
</feature>
<dbReference type="InterPro" id="IPR015262">
    <property type="entry name" value="tRNA_Ile_lys_synt_subst-bd"/>
</dbReference>
<gene>
    <name evidence="2" type="primary">tilS</name>
    <name evidence="2" type="ORF">FW784_11375</name>
</gene>
<keyword evidence="3" id="KW-1185">Reference proteome</keyword>
<evidence type="ECO:0000313" key="3">
    <source>
        <dbReference type="Proteomes" id="UP000323164"/>
    </source>
</evidence>
<accession>A0A5D8YXU7</accession>
<dbReference type="Proteomes" id="UP000323164">
    <property type="component" value="Unassembled WGS sequence"/>
</dbReference>
<dbReference type="AlphaFoldDB" id="A0A5D8YXU7"/>
<feature type="domain" description="Lysidine-tRNA(Ile) synthetase C-terminal" evidence="1">
    <location>
        <begin position="145"/>
        <end position="218"/>
    </location>
</feature>
<evidence type="ECO:0000313" key="2">
    <source>
        <dbReference type="EMBL" id="TZF87279.1"/>
    </source>
</evidence>
<dbReference type="SMART" id="SM00977">
    <property type="entry name" value="TilS_C"/>
    <property type="match status" value="1"/>
</dbReference>
<sequence length="224" mass="24235">SALSTSAVHARAATGLLHADDVVALDACTLERADTLSAAALLALVPARRHRVLRAWITSLGLPPLPSPGLARIDDDLLHARADAQPRFDWHDASVRAWRGRLHASRRGPILHRSVEIAWDGLAPVRLPDGGQLMIEPPLALPPTVRVRARRGGERIRLPGRQHGHALKHVLQDLEVPPWTREHLPLLVDGDDVLAAGDVVVCASLTACLETAGARLEWIRPEGA</sequence>
<dbReference type="RefSeq" id="WP_149353458.1">
    <property type="nucleotide sequence ID" value="NZ_VTRV01000142.1"/>
</dbReference>
<dbReference type="SUPFAM" id="SSF82829">
    <property type="entry name" value="MesJ substrate recognition domain-like"/>
    <property type="match status" value="1"/>
</dbReference>
<dbReference type="NCBIfam" id="TIGR02433">
    <property type="entry name" value="lysidine_TilS_C"/>
    <property type="match status" value="1"/>
</dbReference>
<keyword evidence="2" id="KW-0436">Ligase</keyword>
<dbReference type="Gene3D" id="1.20.59.20">
    <property type="match status" value="1"/>
</dbReference>
<dbReference type="EMBL" id="VTRV01000142">
    <property type="protein sequence ID" value="TZF87279.1"/>
    <property type="molecule type" value="Genomic_DNA"/>
</dbReference>
<dbReference type="GO" id="GO:0005737">
    <property type="term" value="C:cytoplasm"/>
    <property type="evidence" value="ECO:0007669"/>
    <property type="project" value="InterPro"/>
</dbReference>
<dbReference type="SUPFAM" id="SSF56037">
    <property type="entry name" value="PheT/TilS domain"/>
    <property type="match status" value="1"/>
</dbReference>
<protein>
    <submittedName>
        <fullName evidence="2">tRNA lysidine(34) synthetase TilS</fullName>
        <ecNumber evidence="2">6.3.4.19</ecNumber>
    </submittedName>
</protein>
<dbReference type="InterPro" id="IPR012796">
    <property type="entry name" value="Lysidine-tRNA-synth_C"/>
</dbReference>